<reference evidence="2" key="1">
    <citation type="submission" date="2021-01" db="EMBL/GenBank/DDBJ databases">
        <authorList>
            <consortium name="Genoscope - CEA"/>
            <person name="William W."/>
        </authorList>
    </citation>
    <scope>NUCLEOTIDE SEQUENCE</scope>
</reference>
<comment type="caution">
    <text evidence="2">The sequence shown here is derived from an EMBL/GenBank/DDBJ whole genome shotgun (WGS) entry which is preliminary data.</text>
</comment>
<sequence length="144" mass="17226">MMIVKVRNNQVIQKNQKSQIKVIRKRIQTKFIVQRDKKQNPYGANWANKVLEKQFGVHLQQITQRTGPKWIIKKLKPVETYNQKEFEHPRLVKDLISQEKKIRQAASQSQRKRIDKNIQDQKQSFNGNPIFDPNFQNKLQQHNL</sequence>
<feature type="compositionally biased region" description="Polar residues" evidence="1">
    <location>
        <begin position="134"/>
        <end position="144"/>
    </location>
</feature>
<feature type="region of interest" description="Disordered" evidence="1">
    <location>
        <begin position="122"/>
        <end position="144"/>
    </location>
</feature>
<name>A0A8S1N7J8_9CILI</name>
<dbReference type="OrthoDB" id="303260at2759"/>
<organism evidence="2 3">
    <name type="scientific">Paramecium sonneborni</name>
    <dbReference type="NCBI Taxonomy" id="65129"/>
    <lineage>
        <taxon>Eukaryota</taxon>
        <taxon>Sar</taxon>
        <taxon>Alveolata</taxon>
        <taxon>Ciliophora</taxon>
        <taxon>Intramacronucleata</taxon>
        <taxon>Oligohymenophorea</taxon>
        <taxon>Peniculida</taxon>
        <taxon>Parameciidae</taxon>
        <taxon>Paramecium</taxon>
    </lineage>
</organism>
<gene>
    <name evidence="2" type="ORF">PSON_ATCC_30995.1.T0520106</name>
</gene>
<protein>
    <submittedName>
        <fullName evidence="2">Uncharacterized protein</fullName>
    </submittedName>
</protein>
<accession>A0A8S1N7J8</accession>
<dbReference type="Proteomes" id="UP000692954">
    <property type="component" value="Unassembled WGS sequence"/>
</dbReference>
<proteinExistence type="predicted"/>
<dbReference type="EMBL" id="CAJJDN010000052">
    <property type="protein sequence ID" value="CAD8087952.1"/>
    <property type="molecule type" value="Genomic_DNA"/>
</dbReference>
<evidence type="ECO:0000313" key="3">
    <source>
        <dbReference type="Proteomes" id="UP000692954"/>
    </source>
</evidence>
<evidence type="ECO:0000313" key="2">
    <source>
        <dbReference type="EMBL" id="CAD8087952.1"/>
    </source>
</evidence>
<dbReference type="AlphaFoldDB" id="A0A8S1N7J8"/>
<evidence type="ECO:0000256" key="1">
    <source>
        <dbReference type="SAM" id="MobiDB-lite"/>
    </source>
</evidence>
<keyword evidence="3" id="KW-1185">Reference proteome</keyword>